<evidence type="ECO:0000313" key="3">
    <source>
        <dbReference type="RefSeq" id="XP_025032774.1"/>
    </source>
</evidence>
<dbReference type="Pfam" id="PF00085">
    <property type="entry name" value="Thioredoxin"/>
    <property type="match status" value="1"/>
</dbReference>
<dbReference type="RefSeq" id="XP_025032774.1">
    <property type="nucleotide sequence ID" value="XM_025177006.1"/>
</dbReference>
<dbReference type="Proteomes" id="UP000695026">
    <property type="component" value="Unplaced"/>
</dbReference>
<organism evidence="2 3">
    <name type="scientific">Python bivittatus</name>
    <name type="common">Burmese python</name>
    <name type="synonym">Python molurus bivittatus</name>
    <dbReference type="NCBI Taxonomy" id="176946"/>
    <lineage>
        <taxon>Eukaryota</taxon>
        <taxon>Metazoa</taxon>
        <taxon>Chordata</taxon>
        <taxon>Craniata</taxon>
        <taxon>Vertebrata</taxon>
        <taxon>Euteleostomi</taxon>
        <taxon>Lepidosauria</taxon>
        <taxon>Squamata</taxon>
        <taxon>Bifurcata</taxon>
        <taxon>Unidentata</taxon>
        <taxon>Episquamata</taxon>
        <taxon>Toxicofera</taxon>
        <taxon>Serpentes</taxon>
        <taxon>Henophidia</taxon>
        <taxon>Pythonidae</taxon>
        <taxon>Python</taxon>
    </lineage>
</organism>
<accession>A0A9F5JCP2</accession>
<sequence length="129" mass="14507">MASKKKEIQLQAVILSQTQWDEMLLNKGLTVVDVYQAWCGPCKAVVNLFRKLKNEYGEDNLLHFAVAEADSVVTLLPFKDKCEPAFVFCLNGKMIDVVRGANGPLLTRKVIELIELERKIVAGEVQRSE</sequence>
<dbReference type="PANTHER" id="PTHR46135:SF2">
    <property type="entry name" value="THIOREDOXIN DOMAIN-CONTAINING PROTEIN 3"/>
    <property type="match status" value="1"/>
</dbReference>
<dbReference type="InterPro" id="IPR017937">
    <property type="entry name" value="Thioredoxin_CS"/>
</dbReference>
<dbReference type="InterPro" id="IPR013766">
    <property type="entry name" value="Thioredoxin_domain"/>
</dbReference>
<protein>
    <submittedName>
        <fullName evidence="3">Thioredoxin domain-containing protein 3-like</fullName>
    </submittedName>
</protein>
<dbReference type="OMA" id="HCKAESH"/>
<dbReference type="InterPro" id="IPR051766">
    <property type="entry name" value="TXND_domain-containing"/>
</dbReference>
<dbReference type="Gene3D" id="3.40.30.10">
    <property type="entry name" value="Glutaredoxin"/>
    <property type="match status" value="1"/>
</dbReference>
<dbReference type="KEGG" id="pbi:112542966"/>
<dbReference type="PANTHER" id="PTHR46135">
    <property type="entry name" value="NME/NM23 FAMILY MEMBER 8"/>
    <property type="match status" value="1"/>
</dbReference>
<reference evidence="3" key="1">
    <citation type="submission" date="2025-08" db="UniProtKB">
        <authorList>
            <consortium name="RefSeq"/>
        </authorList>
    </citation>
    <scope>IDENTIFICATION</scope>
    <source>
        <tissue evidence="3">Liver</tissue>
    </source>
</reference>
<feature type="non-terminal residue" evidence="3">
    <location>
        <position position="129"/>
    </location>
</feature>
<keyword evidence="2" id="KW-1185">Reference proteome</keyword>
<dbReference type="AlphaFoldDB" id="A0A9F5JCP2"/>
<dbReference type="InterPro" id="IPR036249">
    <property type="entry name" value="Thioredoxin-like_sf"/>
</dbReference>
<evidence type="ECO:0000313" key="2">
    <source>
        <dbReference type="Proteomes" id="UP000695026"/>
    </source>
</evidence>
<feature type="domain" description="Thioredoxin" evidence="1">
    <location>
        <begin position="13"/>
        <end position="102"/>
    </location>
</feature>
<dbReference type="PROSITE" id="PS00194">
    <property type="entry name" value="THIOREDOXIN_1"/>
    <property type="match status" value="1"/>
</dbReference>
<dbReference type="SUPFAM" id="SSF52833">
    <property type="entry name" value="Thioredoxin-like"/>
    <property type="match status" value="1"/>
</dbReference>
<evidence type="ECO:0000259" key="1">
    <source>
        <dbReference type="Pfam" id="PF00085"/>
    </source>
</evidence>
<gene>
    <name evidence="3" type="primary">LOC112542966</name>
</gene>
<proteinExistence type="predicted"/>
<dbReference type="OrthoDB" id="10263751at2759"/>
<dbReference type="CDD" id="cd02948">
    <property type="entry name" value="TRX_NDPK"/>
    <property type="match status" value="1"/>
</dbReference>
<name>A0A9F5JCP2_PYTBI</name>
<dbReference type="GeneID" id="112542966"/>